<dbReference type="Gene3D" id="3.90.228.10">
    <property type="match status" value="1"/>
</dbReference>
<dbReference type="PROSITE" id="PS50908">
    <property type="entry name" value="RWD"/>
    <property type="match status" value="1"/>
</dbReference>
<organism evidence="2 3">
    <name type="scientific">Klebsormidium nitens</name>
    <name type="common">Green alga</name>
    <name type="synonym">Ulothrix nitens</name>
    <dbReference type="NCBI Taxonomy" id="105231"/>
    <lineage>
        <taxon>Eukaryota</taxon>
        <taxon>Viridiplantae</taxon>
        <taxon>Streptophyta</taxon>
        <taxon>Klebsormidiophyceae</taxon>
        <taxon>Klebsormidiales</taxon>
        <taxon>Klebsormidiaceae</taxon>
        <taxon>Klebsormidium</taxon>
    </lineage>
</organism>
<gene>
    <name evidence="2" type="ORF">KFL_004280130</name>
</gene>
<name>A0A1Y1IEP2_KLENI</name>
<accession>A0A1Y1IEP2</accession>
<dbReference type="OrthoDB" id="10256774at2759"/>
<dbReference type="AlphaFoldDB" id="A0A1Y1IEP2"/>
<dbReference type="GO" id="GO:0003950">
    <property type="term" value="F:NAD+ poly-ADP-ribosyltransferase activity"/>
    <property type="evidence" value="ECO:0007669"/>
    <property type="project" value="InterPro"/>
</dbReference>
<protein>
    <recommendedName>
        <fullName evidence="1">RWD domain-containing protein</fullName>
    </recommendedName>
</protein>
<dbReference type="SUPFAM" id="SSF56399">
    <property type="entry name" value="ADP-ribosylation"/>
    <property type="match status" value="1"/>
</dbReference>
<dbReference type="InterPro" id="IPR016135">
    <property type="entry name" value="UBQ-conjugating_enzyme/RWD"/>
</dbReference>
<dbReference type="SUPFAM" id="SSF54495">
    <property type="entry name" value="UBC-like"/>
    <property type="match status" value="1"/>
</dbReference>
<dbReference type="InterPro" id="IPR012317">
    <property type="entry name" value="Poly(ADP-ribose)pol_cat_dom"/>
</dbReference>
<evidence type="ECO:0000259" key="1">
    <source>
        <dbReference type="PROSITE" id="PS50908"/>
    </source>
</evidence>
<dbReference type="InterPro" id="IPR006575">
    <property type="entry name" value="RWD_dom"/>
</dbReference>
<sequence>MDDLVSFVDTILSSPVNLTGGSSQASAGSAPTLTPGLDPVAAPQEYLERWADEVAALRAIYDSDVTCIAEGVVRIRLRPRGQGDPSLQGDFELVDKHTVMRRGGAGIGDKKGGSVREESGGVEMVEKDGAEYGSAILGRAATESAGLWIAVARTERYPDTQPLIEVQNQGAISHRAEDELYDSLLLAAASQLGSETIYTLVELAVDFYTTYVEAAAARQLAAQVSGVTAGIVGGKIDTKEEIGTTESWTEYRPSPFAGGVMEVLGSLPKEIGVLNIENVLRQDLAELFVEKREVLRKKHPQLAVAADVIRMFQRDCHAQRPEHCPTFGKGIYLSPDSSYSVPYCWSDDAREHRLLVCAALPGWPEKVTRVVDQQLNGTRGTYDCRVSPNGLEWIFFDAAQPLLTCLLPSFL</sequence>
<dbReference type="EMBL" id="DF237377">
    <property type="protein sequence ID" value="GAQ88442.1"/>
    <property type="molecule type" value="Genomic_DNA"/>
</dbReference>
<dbReference type="Pfam" id="PF05773">
    <property type="entry name" value="RWD"/>
    <property type="match status" value="1"/>
</dbReference>
<evidence type="ECO:0000313" key="3">
    <source>
        <dbReference type="Proteomes" id="UP000054558"/>
    </source>
</evidence>
<dbReference type="Proteomes" id="UP000054558">
    <property type="component" value="Unassembled WGS sequence"/>
</dbReference>
<evidence type="ECO:0000313" key="2">
    <source>
        <dbReference type="EMBL" id="GAQ88442.1"/>
    </source>
</evidence>
<reference evidence="2 3" key="1">
    <citation type="journal article" date="2014" name="Nat. Commun.">
        <title>Klebsormidium flaccidum genome reveals primary factors for plant terrestrial adaptation.</title>
        <authorList>
            <person name="Hori K."/>
            <person name="Maruyama F."/>
            <person name="Fujisawa T."/>
            <person name="Togashi T."/>
            <person name="Yamamoto N."/>
            <person name="Seo M."/>
            <person name="Sato S."/>
            <person name="Yamada T."/>
            <person name="Mori H."/>
            <person name="Tajima N."/>
            <person name="Moriyama T."/>
            <person name="Ikeuchi M."/>
            <person name="Watanabe M."/>
            <person name="Wada H."/>
            <person name="Kobayashi K."/>
            <person name="Saito M."/>
            <person name="Masuda T."/>
            <person name="Sasaki-Sekimoto Y."/>
            <person name="Mashiguchi K."/>
            <person name="Awai K."/>
            <person name="Shimojima M."/>
            <person name="Masuda S."/>
            <person name="Iwai M."/>
            <person name="Nobusawa T."/>
            <person name="Narise T."/>
            <person name="Kondo S."/>
            <person name="Saito H."/>
            <person name="Sato R."/>
            <person name="Murakawa M."/>
            <person name="Ihara Y."/>
            <person name="Oshima-Yamada Y."/>
            <person name="Ohtaka K."/>
            <person name="Satoh M."/>
            <person name="Sonobe K."/>
            <person name="Ishii M."/>
            <person name="Ohtani R."/>
            <person name="Kanamori-Sato M."/>
            <person name="Honoki R."/>
            <person name="Miyazaki D."/>
            <person name="Mochizuki H."/>
            <person name="Umetsu J."/>
            <person name="Higashi K."/>
            <person name="Shibata D."/>
            <person name="Kamiya Y."/>
            <person name="Sato N."/>
            <person name="Nakamura Y."/>
            <person name="Tabata S."/>
            <person name="Ida S."/>
            <person name="Kurokawa K."/>
            <person name="Ohta H."/>
        </authorList>
    </citation>
    <scope>NUCLEOTIDE SEQUENCE [LARGE SCALE GENOMIC DNA]</scope>
    <source>
        <strain evidence="2 3">NIES-2285</strain>
    </source>
</reference>
<proteinExistence type="predicted"/>
<feature type="domain" description="RWD" evidence="1">
    <location>
        <begin position="52"/>
        <end position="211"/>
    </location>
</feature>
<dbReference type="Gene3D" id="3.10.110.10">
    <property type="entry name" value="Ubiquitin Conjugating Enzyme"/>
    <property type="match status" value="1"/>
</dbReference>
<dbReference type="Pfam" id="PF00644">
    <property type="entry name" value="PARP"/>
    <property type="match status" value="1"/>
</dbReference>
<keyword evidence="3" id="KW-1185">Reference proteome</keyword>